<name>A0A168N4W6_ABSGL</name>
<dbReference type="Proteomes" id="UP000078561">
    <property type="component" value="Unassembled WGS sequence"/>
</dbReference>
<evidence type="ECO:0000256" key="1">
    <source>
        <dbReference type="SAM" id="MobiDB-lite"/>
    </source>
</evidence>
<protein>
    <submittedName>
        <fullName evidence="2">Uncharacterized protein</fullName>
    </submittedName>
</protein>
<sequence>MLASPPCDYPQTKKRSLGSDAESLYWIKRTKHSHPYSSTAAPIILPTLHTIAPPALTPKQQEPSHMRVRDPALPSHTWDARPMDDSTKEDPMMIDKSVFSERIDDLESCLNENEHCERNEPTLDLYGLLHQQQRPLKATMINGVLLPMEQKQGESKYSIPDFVLRSSGSKPNSTKTMAIMQQNIDTSVDLMDID</sequence>
<feature type="region of interest" description="Disordered" evidence="1">
    <location>
        <begin position="57"/>
        <end position="90"/>
    </location>
</feature>
<dbReference type="AlphaFoldDB" id="A0A168N4W6"/>
<evidence type="ECO:0000313" key="2">
    <source>
        <dbReference type="EMBL" id="SAL99817.1"/>
    </source>
</evidence>
<reference evidence="2" key="1">
    <citation type="submission" date="2016-04" db="EMBL/GenBank/DDBJ databases">
        <authorList>
            <person name="Evans L.H."/>
            <person name="Alamgir A."/>
            <person name="Owens N."/>
            <person name="Weber N.D."/>
            <person name="Virtaneva K."/>
            <person name="Barbian K."/>
            <person name="Babar A."/>
            <person name="Rosenke K."/>
        </authorList>
    </citation>
    <scope>NUCLEOTIDE SEQUENCE [LARGE SCALE GENOMIC DNA]</scope>
    <source>
        <strain evidence="2">CBS 101.48</strain>
    </source>
</reference>
<dbReference type="InParanoid" id="A0A168N4W6"/>
<evidence type="ECO:0000313" key="3">
    <source>
        <dbReference type="Proteomes" id="UP000078561"/>
    </source>
</evidence>
<feature type="compositionally biased region" description="Basic and acidic residues" evidence="1">
    <location>
        <begin position="78"/>
        <end position="90"/>
    </location>
</feature>
<dbReference type="EMBL" id="LT553030">
    <property type="protein sequence ID" value="SAL99817.1"/>
    <property type="molecule type" value="Genomic_DNA"/>
</dbReference>
<organism evidence="2">
    <name type="scientific">Absidia glauca</name>
    <name type="common">Pin mould</name>
    <dbReference type="NCBI Taxonomy" id="4829"/>
    <lineage>
        <taxon>Eukaryota</taxon>
        <taxon>Fungi</taxon>
        <taxon>Fungi incertae sedis</taxon>
        <taxon>Mucoromycota</taxon>
        <taxon>Mucoromycotina</taxon>
        <taxon>Mucoromycetes</taxon>
        <taxon>Mucorales</taxon>
        <taxon>Cunninghamellaceae</taxon>
        <taxon>Absidia</taxon>
    </lineage>
</organism>
<gene>
    <name evidence="2" type="primary">ABSGL_05471.1 scaffold 7169</name>
</gene>
<proteinExistence type="predicted"/>
<dbReference type="OrthoDB" id="59470at2759"/>
<accession>A0A168N4W6</accession>
<keyword evidence="3" id="KW-1185">Reference proteome</keyword>